<evidence type="ECO:0000256" key="1">
    <source>
        <dbReference type="SAM" id="Phobius"/>
    </source>
</evidence>
<keyword evidence="1" id="KW-1133">Transmembrane helix</keyword>
<organism evidence="2">
    <name type="scientific">Arundo donax</name>
    <name type="common">Giant reed</name>
    <name type="synonym">Donax arundinaceus</name>
    <dbReference type="NCBI Taxonomy" id="35708"/>
    <lineage>
        <taxon>Eukaryota</taxon>
        <taxon>Viridiplantae</taxon>
        <taxon>Streptophyta</taxon>
        <taxon>Embryophyta</taxon>
        <taxon>Tracheophyta</taxon>
        <taxon>Spermatophyta</taxon>
        <taxon>Magnoliopsida</taxon>
        <taxon>Liliopsida</taxon>
        <taxon>Poales</taxon>
        <taxon>Poaceae</taxon>
        <taxon>PACMAD clade</taxon>
        <taxon>Arundinoideae</taxon>
        <taxon>Arundineae</taxon>
        <taxon>Arundo</taxon>
    </lineage>
</organism>
<reference evidence="2" key="2">
    <citation type="journal article" date="2015" name="Data Brief">
        <title>Shoot transcriptome of the giant reed, Arundo donax.</title>
        <authorList>
            <person name="Barrero R.A."/>
            <person name="Guerrero F.D."/>
            <person name="Moolhuijzen P."/>
            <person name="Goolsby J.A."/>
            <person name="Tidwell J."/>
            <person name="Bellgard S.E."/>
            <person name="Bellgard M.I."/>
        </authorList>
    </citation>
    <scope>NUCLEOTIDE SEQUENCE</scope>
    <source>
        <tissue evidence="2">Shoot tissue taken approximately 20 cm above the soil surface</tissue>
    </source>
</reference>
<dbReference type="EMBL" id="GBRH01262616">
    <property type="protein sequence ID" value="JAD35279.1"/>
    <property type="molecule type" value="Transcribed_RNA"/>
</dbReference>
<dbReference type="AlphaFoldDB" id="A0A0A8Z781"/>
<evidence type="ECO:0000313" key="2">
    <source>
        <dbReference type="EMBL" id="JAD35279.1"/>
    </source>
</evidence>
<sequence length="46" mass="5476">MWICLFHVYFVRGFSFYLCTLMCALKTPTVLVLSVSYSHYPFSFQK</sequence>
<keyword evidence="1" id="KW-0472">Membrane</keyword>
<accession>A0A0A8Z781</accession>
<protein>
    <submittedName>
        <fullName evidence="2">Uncharacterized protein</fullName>
    </submittedName>
</protein>
<keyword evidence="1" id="KW-0812">Transmembrane</keyword>
<proteinExistence type="predicted"/>
<reference evidence="2" key="1">
    <citation type="submission" date="2014-09" db="EMBL/GenBank/DDBJ databases">
        <authorList>
            <person name="Magalhaes I.L.F."/>
            <person name="Oliveira U."/>
            <person name="Santos F.R."/>
            <person name="Vidigal T.H.D.A."/>
            <person name="Brescovit A.D."/>
            <person name="Santos A.J."/>
        </authorList>
    </citation>
    <scope>NUCLEOTIDE SEQUENCE</scope>
    <source>
        <tissue evidence="2">Shoot tissue taken approximately 20 cm above the soil surface</tissue>
    </source>
</reference>
<name>A0A0A8Z781_ARUDO</name>
<feature type="transmembrane region" description="Helical" evidence="1">
    <location>
        <begin position="15"/>
        <end position="37"/>
    </location>
</feature>